<keyword evidence="3" id="KW-1185">Reference proteome</keyword>
<dbReference type="SUPFAM" id="SSF50978">
    <property type="entry name" value="WD40 repeat-like"/>
    <property type="match status" value="1"/>
</dbReference>
<sequence length="385" mass="43529">MPLPKLFWREKSTLTLPTHRLNEMDLRFVAFSPAARFLAVGYVHRIEIWSMKDIESDKLEPMLPFQCTTELCYLSWIGPTRFFAGCQEGRMYVVDVANSIDMRLVMTKSHGSILSATCLTQVDGSDVFAICSGDCVEIWSIPLSMPAQSSRSIINPLEDLQDTWKYFGQLPVPPQISGHKQPTNRFTSAYALDSTKLLVSYWKRSIVIWEVDLHVDPIEADVVDCIEMNGRVSDVSTNNFLVVNKFRNEYQLHHVNTSDKARTFVPRSQFFGRAYAVDDIRFLSADTIIGTGEGKLILWTVKGRLKQYLSCRRGGSVVTFSSMYVPHNDTGHLVVAVNDRDKSEMRLVFWETSAIDHGFLWQSMIPTVIASLTVVGIALVVSILN</sequence>
<name>A0AAW0BEG6_9AGAR</name>
<proteinExistence type="predicted"/>
<protein>
    <submittedName>
        <fullName evidence="2">Uncharacterized protein</fullName>
    </submittedName>
</protein>
<keyword evidence="1" id="KW-1133">Transmembrane helix</keyword>
<evidence type="ECO:0000313" key="2">
    <source>
        <dbReference type="EMBL" id="KAK7024305.1"/>
    </source>
</evidence>
<feature type="transmembrane region" description="Helical" evidence="1">
    <location>
        <begin position="359"/>
        <end position="384"/>
    </location>
</feature>
<keyword evidence="1" id="KW-0472">Membrane</keyword>
<reference evidence="2 3" key="1">
    <citation type="submission" date="2024-01" db="EMBL/GenBank/DDBJ databases">
        <title>A draft genome for a cacao thread blight-causing isolate of Paramarasmius palmivorus.</title>
        <authorList>
            <person name="Baruah I.K."/>
            <person name="Bukari Y."/>
            <person name="Amoako-Attah I."/>
            <person name="Meinhardt L.W."/>
            <person name="Bailey B.A."/>
            <person name="Cohen S.P."/>
        </authorList>
    </citation>
    <scope>NUCLEOTIDE SEQUENCE [LARGE SCALE GENOMIC DNA]</scope>
    <source>
        <strain evidence="2 3">GH-12</strain>
    </source>
</reference>
<dbReference type="Proteomes" id="UP001383192">
    <property type="component" value="Unassembled WGS sequence"/>
</dbReference>
<gene>
    <name evidence="2" type="ORF">VNI00_016429</name>
</gene>
<accession>A0AAW0BEG6</accession>
<dbReference type="AlphaFoldDB" id="A0AAW0BEG6"/>
<comment type="caution">
    <text evidence="2">The sequence shown here is derived from an EMBL/GenBank/DDBJ whole genome shotgun (WGS) entry which is preliminary data.</text>
</comment>
<dbReference type="Gene3D" id="2.130.10.10">
    <property type="entry name" value="YVTN repeat-like/Quinoprotein amine dehydrogenase"/>
    <property type="match status" value="1"/>
</dbReference>
<evidence type="ECO:0000313" key="3">
    <source>
        <dbReference type="Proteomes" id="UP001383192"/>
    </source>
</evidence>
<organism evidence="2 3">
    <name type="scientific">Paramarasmius palmivorus</name>
    <dbReference type="NCBI Taxonomy" id="297713"/>
    <lineage>
        <taxon>Eukaryota</taxon>
        <taxon>Fungi</taxon>
        <taxon>Dikarya</taxon>
        <taxon>Basidiomycota</taxon>
        <taxon>Agaricomycotina</taxon>
        <taxon>Agaricomycetes</taxon>
        <taxon>Agaricomycetidae</taxon>
        <taxon>Agaricales</taxon>
        <taxon>Marasmiineae</taxon>
        <taxon>Marasmiaceae</taxon>
        <taxon>Paramarasmius</taxon>
    </lineage>
</organism>
<dbReference type="EMBL" id="JAYKXP010000127">
    <property type="protein sequence ID" value="KAK7024305.1"/>
    <property type="molecule type" value="Genomic_DNA"/>
</dbReference>
<dbReference type="InterPro" id="IPR036322">
    <property type="entry name" value="WD40_repeat_dom_sf"/>
</dbReference>
<keyword evidence="1" id="KW-0812">Transmembrane</keyword>
<evidence type="ECO:0000256" key="1">
    <source>
        <dbReference type="SAM" id="Phobius"/>
    </source>
</evidence>
<dbReference type="InterPro" id="IPR015943">
    <property type="entry name" value="WD40/YVTN_repeat-like_dom_sf"/>
</dbReference>